<keyword evidence="5" id="KW-0046">Antibiotic resistance</keyword>
<dbReference type="PANTHER" id="PTHR42718:SF48">
    <property type="entry name" value="CONSERVED TWO-DOMAIN MEMBRANE PROTEIN-RELATED"/>
    <property type="match status" value="1"/>
</dbReference>
<evidence type="ECO:0000256" key="3">
    <source>
        <dbReference type="ARBA" id="ARBA00022989"/>
    </source>
</evidence>
<feature type="transmembrane region" description="Helical" evidence="6">
    <location>
        <begin position="110"/>
        <end position="132"/>
    </location>
</feature>
<feature type="transmembrane region" description="Helical" evidence="6">
    <location>
        <begin position="201"/>
        <end position="220"/>
    </location>
</feature>
<dbReference type="RefSeq" id="WP_307177961.1">
    <property type="nucleotide sequence ID" value="NZ_JAUSYP010000001.1"/>
</dbReference>
<evidence type="ECO:0000256" key="6">
    <source>
        <dbReference type="SAM" id="Phobius"/>
    </source>
</evidence>
<dbReference type="Gene3D" id="1.20.1250.20">
    <property type="entry name" value="MFS general substrate transporter like domains"/>
    <property type="match status" value="1"/>
</dbReference>
<dbReference type="Proteomes" id="UP001232755">
    <property type="component" value="Unassembled WGS sequence"/>
</dbReference>
<sequence>MSTAVPLRTARFGVVLGVVSAGVAMSNLDVFIVNVALPDVGAHYSGASLASLSWILNAYAVVYAASLIPAGGLADRIGPRRAYLAGLAVFVLASVACALAPTVWTLVAARIVQAVGAGLLIPSSLGILLITAPPERRLGAVRTWSAISGLAAAFGPLAGGLLTQLDWRLIFLVNVPIGVAAWAVGLRSVPATPARTTDARADLLGAALLTGGIALLSLAVVRGEDWGWASGPVLGCLAGSVLALVLFVARSARHPSPLLPLSLLRLPAMPFATLANLVFAVAFAMMLLSAVLWSQDVWHWSPLVTGLAVAPGPLMVPVLAIGAGPFTRRYGAGAVSAFGCVVFALGIGWWALALDTQPQYLTGLLPGMLLTGIGVGLTVPTLVGAAVSALPPGGFSTGSAVVTMARQVGSVLGVAVLVAVLGSSHGADRITAFGHGWWLTLALGLVAAVICLAIPRPSQAKETQ</sequence>
<feature type="transmembrane region" description="Helical" evidence="6">
    <location>
        <begin position="330"/>
        <end position="352"/>
    </location>
</feature>
<dbReference type="CDD" id="cd17321">
    <property type="entry name" value="MFS_MMR_MDR_like"/>
    <property type="match status" value="1"/>
</dbReference>
<dbReference type="InterPro" id="IPR020846">
    <property type="entry name" value="MFS_dom"/>
</dbReference>
<keyword evidence="4 6" id="KW-0472">Membrane</keyword>
<evidence type="ECO:0000256" key="5">
    <source>
        <dbReference type="ARBA" id="ARBA00023251"/>
    </source>
</evidence>
<proteinExistence type="predicted"/>
<feature type="transmembrane region" description="Helical" evidence="6">
    <location>
        <begin position="82"/>
        <end position="104"/>
    </location>
</feature>
<feature type="transmembrane region" description="Helical" evidence="6">
    <location>
        <begin position="12"/>
        <end position="37"/>
    </location>
</feature>
<feature type="transmembrane region" description="Helical" evidence="6">
    <location>
        <begin position="408"/>
        <end position="425"/>
    </location>
</feature>
<reference evidence="8 9" key="1">
    <citation type="submission" date="2023-07" db="EMBL/GenBank/DDBJ databases">
        <title>Comparative genomics of wheat-associated soil bacteria to identify genetic determinants of phenazine resistance.</title>
        <authorList>
            <person name="Mouncey N."/>
        </authorList>
    </citation>
    <scope>NUCLEOTIDE SEQUENCE [LARGE SCALE GENOMIC DNA]</scope>
    <source>
        <strain evidence="8 9">B3I12</strain>
    </source>
</reference>
<feature type="transmembrane region" description="Helical" evidence="6">
    <location>
        <begin position="144"/>
        <end position="163"/>
    </location>
</feature>
<dbReference type="SUPFAM" id="SSF103473">
    <property type="entry name" value="MFS general substrate transporter"/>
    <property type="match status" value="1"/>
</dbReference>
<dbReference type="EMBL" id="JAUSYP010000001">
    <property type="protein sequence ID" value="MDQ0751896.1"/>
    <property type="molecule type" value="Genomic_DNA"/>
</dbReference>
<protein>
    <submittedName>
        <fullName evidence="8">EmrB/QacA subfamily drug resistance transporter</fullName>
    </submittedName>
</protein>
<gene>
    <name evidence="8" type="ORF">QF034_006127</name>
</gene>
<dbReference type="PROSITE" id="PS50850">
    <property type="entry name" value="MFS"/>
    <property type="match status" value="1"/>
</dbReference>
<feature type="transmembrane region" description="Helical" evidence="6">
    <location>
        <begin position="226"/>
        <end position="249"/>
    </location>
</feature>
<name>A0ABU0QWW4_9ACTN</name>
<feature type="transmembrane region" description="Helical" evidence="6">
    <location>
        <begin position="437"/>
        <end position="455"/>
    </location>
</feature>
<evidence type="ECO:0000313" key="8">
    <source>
        <dbReference type="EMBL" id="MDQ0751896.1"/>
    </source>
</evidence>
<keyword evidence="9" id="KW-1185">Reference proteome</keyword>
<evidence type="ECO:0000256" key="1">
    <source>
        <dbReference type="ARBA" id="ARBA00004651"/>
    </source>
</evidence>
<dbReference type="InterPro" id="IPR036259">
    <property type="entry name" value="MFS_trans_sf"/>
</dbReference>
<dbReference type="Pfam" id="PF07690">
    <property type="entry name" value="MFS_1"/>
    <property type="match status" value="1"/>
</dbReference>
<feature type="transmembrane region" description="Helical" evidence="6">
    <location>
        <begin position="364"/>
        <end position="387"/>
    </location>
</feature>
<keyword evidence="2 6" id="KW-0812">Transmembrane</keyword>
<feature type="transmembrane region" description="Helical" evidence="6">
    <location>
        <begin position="270"/>
        <end position="294"/>
    </location>
</feature>
<comment type="subcellular location">
    <subcellularLocation>
        <location evidence="1">Cell membrane</location>
        <topology evidence="1">Multi-pass membrane protein</topology>
    </subcellularLocation>
</comment>
<organism evidence="8 9">
    <name type="scientific">Streptomyces africanus</name>
    <dbReference type="NCBI Taxonomy" id="231024"/>
    <lineage>
        <taxon>Bacteria</taxon>
        <taxon>Bacillati</taxon>
        <taxon>Actinomycetota</taxon>
        <taxon>Actinomycetes</taxon>
        <taxon>Kitasatosporales</taxon>
        <taxon>Streptomycetaceae</taxon>
        <taxon>Streptomyces</taxon>
    </lineage>
</organism>
<dbReference type="Gene3D" id="1.20.1720.10">
    <property type="entry name" value="Multidrug resistance protein D"/>
    <property type="match status" value="1"/>
</dbReference>
<evidence type="ECO:0000313" key="9">
    <source>
        <dbReference type="Proteomes" id="UP001232755"/>
    </source>
</evidence>
<dbReference type="PANTHER" id="PTHR42718">
    <property type="entry name" value="MAJOR FACILITATOR SUPERFAMILY MULTIDRUG TRANSPORTER MFSC"/>
    <property type="match status" value="1"/>
</dbReference>
<feature type="transmembrane region" description="Helical" evidence="6">
    <location>
        <begin position="169"/>
        <end position="189"/>
    </location>
</feature>
<accession>A0ABU0QWW4</accession>
<dbReference type="InterPro" id="IPR011701">
    <property type="entry name" value="MFS"/>
</dbReference>
<keyword evidence="3 6" id="KW-1133">Transmembrane helix</keyword>
<evidence type="ECO:0000256" key="2">
    <source>
        <dbReference type="ARBA" id="ARBA00022692"/>
    </source>
</evidence>
<feature type="transmembrane region" description="Helical" evidence="6">
    <location>
        <begin position="300"/>
        <end position="323"/>
    </location>
</feature>
<comment type="caution">
    <text evidence="8">The sequence shown here is derived from an EMBL/GenBank/DDBJ whole genome shotgun (WGS) entry which is preliminary data.</text>
</comment>
<feature type="transmembrane region" description="Helical" evidence="6">
    <location>
        <begin position="49"/>
        <end position="70"/>
    </location>
</feature>
<evidence type="ECO:0000259" key="7">
    <source>
        <dbReference type="PROSITE" id="PS50850"/>
    </source>
</evidence>
<evidence type="ECO:0000256" key="4">
    <source>
        <dbReference type="ARBA" id="ARBA00023136"/>
    </source>
</evidence>
<feature type="domain" description="Major facilitator superfamily (MFS) profile" evidence="7">
    <location>
        <begin position="15"/>
        <end position="459"/>
    </location>
</feature>